<dbReference type="EMBL" id="WJQU01000003">
    <property type="protein sequence ID" value="KAJ6637890.1"/>
    <property type="molecule type" value="Genomic_DNA"/>
</dbReference>
<keyword evidence="4 5" id="KW-0694">RNA-binding</keyword>
<dbReference type="FunFam" id="3.30.70.330:FF:000024">
    <property type="entry name" value="Heterogeneous nuclear ribonucleoprotein q isoform"/>
    <property type="match status" value="1"/>
</dbReference>
<dbReference type="FunFam" id="3.30.70.330:FF:000213">
    <property type="entry name" value="Uncharacterized protein, isoform R"/>
    <property type="match status" value="1"/>
</dbReference>
<feature type="non-terminal residue" evidence="7">
    <location>
        <position position="1"/>
    </location>
</feature>
<feature type="domain" description="RRM" evidence="6">
    <location>
        <begin position="298"/>
        <end position="380"/>
    </location>
</feature>
<evidence type="ECO:0000256" key="3">
    <source>
        <dbReference type="ARBA" id="ARBA00022737"/>
    </source>
</evidence>
<keyword evidence="8" id="KW-1185">Reference proteome</keyword>
<dbReference type="FunFam" id="3.30.70.330:FF:000175">
    <property type="entry name" value="Heterogeneous nuclear ribonucleoprotein Q"/>
    <property type="match status" value="1"/>
</dbReference>
<dbReference type="InterPro" id="IPR035979">
    <property type="entry name" value="RBD_domain_sf"/>
</dbReference>
<evidence type="ECO:0000256" key="5">
    <source>
        <dbReference type="PROSITE-ProRule" id="PRU00176"/>
    </source>
</evidence>
<evidence type="ECO:0000256" key="2">
    <source>
        <dbReference type="ARBA" id="ARBA00022490"/>
    </source>
</evidence>
<evidence type="ECO:0000313" key="7">
    <source>
        <dbReference type="EMBL" id="KAJ6637890.1"/>
    </source>
</evidence>
<keyword evidence="7" id="KW-0687">Ribonucleoprotein</keyword>
<comment type="subcellular location">
    <subcellularLocation>
        <location evidence="1">Cytoplasm</location>
    </subcellularLocation>
</comment>
<accession>A0A9Q0RXJ7</accession>
<gene>
    <name evidence="7" type="primary">HNRNPR</name>
    <name evidence="7" type="ORF">Bhyg_10621</name>
</gene>
<protein>
    <submittedName>
        <fullName evidence="7">Heterogeneous nuclear ribonucleoprotein R</fullName>
    </submittedName>
</protein>
<dbReference type="GO" id="GO:0003723">
    <property type="term" value="F:RNA binding"/>
    <property type="evidence" value="ECO:0007669"/>
    <property type="project" value="UniProtKB-UniRule"/>
</dbReference>
<feature type="domain" description="RRM" evidence="6">
    <location>
        <begin position="393"/>
        <end position="463"/>
    </location>
</feature>
<evidence type="ECO:0000313" key="8">
    <source>
        <dbReference type="Proteomes" id="UP001151699"/>
    </source>
</evidence>
<dbReference type="InterPro" id="IPR000504">
    <property type="entry name" value="RRM_dom"/>
</dbReference>
<dbReference type="InterPro" id="IPR006535">
    <property type="entry name" value="HnRNP_R/Q_splicing_fac"/>
</dbReference>
<dbReference type="Proteomes" id="UP001151699">
    <property type="component" value="Chromosome X"/>
</dbReference>
<dbReference type="SUPFAM" id="SSF54928">
    <property type="entry name" value="RNA-binding domain, RBD"/>
    <property type="match status" value="2"/>
</dbReference>
<dbReference type="Pfam" id="PF00076">
    <property type="entry name" value="RRM_1"/>
    <property type="match status" value="3"/>
</dbReference>
<feature type="domain" description="RRM" evidence="6">
    <location>
        <begin position="217"/>
        <end position="296"/>
    </location>
</feature>
<dbReference type="CDD" id="cd12250">
    <property type="entry name" value="RRM2_hnRNPR_like"/>
    <property type="match status" value="1"/>
</dbReference>
<dbReference type="NCBIfam" id="TIGR01648">
    <property type="entry name" value="hnRNP-R-Q"/>
    <property type="match status" value="1"/>
</dbReference>
<comment type="caution">
    <text evidence="7">The sequence shown here is derived from an EMBL/GenBank/DDBJ whole genome shotgun (WGS) entry which is preliminary data.</text>
</comment>
<dbReference type="CDD" id="cd21065">
    <property type="entry name" value="NURR_Syncrip-like"/>
    <property type="match status" value="1"/>
</dbReference>
<dbReference type="Pfam" id="PF18360">
    <property type="entry name" value="hnRNP_Q_AcD"/>
    <property type="match status" value="1"/>
</dbReference>
<keyword evidence="2" id="KW-0963">Cytoplasm</keyword>
<dbReference type="SMART" id="SM00360">
    <property type="entry name" value="RRM"/>
    <property type="match status" value="3"/>
</dbReference>
<dbReference type="GO" id="GO:1990904">
    <property type="term" value="C:ribonucleoprotein complex"/>
    <property type="evidence" value="ECO:0007669"/>
    <property type="project" value="UniProtKB-KW"/>
</dbReference>
<dbReference type="GO" id="GO:0005737">
    <property type="term" value="C:cytoplasm"/>
    <property type="evidence" value="ECO:0007669"/>
    <property type="project" value="UniProtKB-SubCell"/>
</dbReference>
<proteinExistence type="predicted"/>
<dbReference type="InterPro" id="IPR041337">
    <property type="entry name" value="hnRNP_Q_AcD"/>
</dbReference>
<evidence type="ECO:0000259" key="6">
    <source>
        <dbReference type="PROSITE" id="PS50102"/>
    </source>
</evidence>
<evidence type="ECO:0000256" key="1">
    <source>
        <dbReference type="ARBA" id="ARBA00004496"/>
    </source>
</evidence>
<dbReference type="CDD" id="cd12249">
    <property type="entry name" value="RRM1_hnRNPR_like"/>
    <property type="match status" value="1"/>
</dbReference>
<dbReference type="InterPro" id="IPR012677">
    <property type="entry name" value="Nucleotide-bd_a/b_plait_sf"/>
</dbReference>
<dbReference type="CDD" id="cd12251">
    <property type="entry name" value="RRM3_hnRNPR_like"/>
    <property type="match status" value="1"/>
</dbReference>
<dbReference type="OrthoDB" id="3800936at2759"/>
<dbReference type="PROSITE" id="PS50102">
    <property type="entry name" value="RRM"/>
    <property type="match status" value="3"/>
</dbReference>
<keyword evidence="3" id="KW-0677">Repeat</keyword>
<name>A0A9Q0RXJ7_9DIPT</name>
<organism evidence="7 8">
    <name type="scientific">Pseudolycoriella hygida</name>
    <dbReference type="NCBI Taxonomy" id="35572"/>
    <lineage>
        <taxon>Eukaryota</taxon>
        <taxon>Metazoa</taxon>
        <taxon>Ecdysozoa</taxon>
        <taxon>Arthropoda</taxon>
        <taxon>Hexapoda</taxon>
        <taxon>Insecta</taxon>
        <taxon>Pterygota</taxon>
        <taxon>Neoptera</taxon>
        <taxon>Endopterygota</taxon>
        <taxon>Diptera</taxon>
        <taxon>Nematocera</taxon>
        <taxon>Sciaroidea</taxon>
        <taxon>Sciaridae</taxon>
        <taxon>Pseudolycoriella</taxon>
    </lineage>
</organism>
<dbReference type="AlphaFoldDB" id="A0A9Q0RXJ7"/>
<dbReference type="PANTHER" id="PTHR21245">
    <property type="entry name" value="HETEROGENEOUS NUCLEAR RIBONUCLEOPROTEIN"/>
    <property type="match status" value="1"/>
</dbReference>
<reference evidence="7" key="1">
    <citation type="submission" date="2022-07" db="EMBL/GenBank/DDBJ databases">
        <authorList>
            <person name="Trinca V."/>
            <person name="Uliana J.V.C."/>
            <person name="Torres T.T."/>
            <person name="Ward R.J."/>
            <person name="Monesi N."/>
        </authorList>
    </citation>
    <scope>NUCLEOTIDE SEQUENCE</scope>
    <source>
        <strain evidence="7">HSMRA1968</strain>
        <tissue evidence="7">Whole embryos</tissue>
    </source>
</reference>
<evidence type="ECO:0000256" key="4">
    <source>
        <dbReference type="ARBA" id="ARBA00022884"/>
    </source>
</evidence>
<sequence>DWLNTSDAYNNSQDQLYSILIHFEESILDIGILYLKKQYLDHVKFCFITEMAEGNGELVDDVAVKSDDRADGERTEDYPKLIEYGLDKRVAGKLDDIYKTGKLAHVELDERALDALKEFPVDGALNVLSQFLESNLEHVSNKSAYLCGVMKTYRQKSRASQQGVPAPATTVQTKGPDEEKIKKILERTGYTLDVTTGQRKYGGPPPNWEGNTPGNGCEVFCGKIPKDMFEDELIPLFEKCGSIWDLRLMMDPMTGTNRGYAFVTFTGREAAQNAVKELDNYEIKSGKCLKINISVPNLRLFVGNIPKSKGKEEILDEFGKSTAGLVEVIIYSSPDDKKKNRGFCFLEYESHKAASLAKRRLGTGRIKVWGCDIIVDWADPQEEPDETTMNKVKVLYVRNLTQDISEEKLKESFEQFGKVERVKKIKDYAFVHFEDRDHAVLAMRDLNGKELGCSNIEVSLAKPPSDKKKKEEILRARERRMMQMMQGRSGVVGTLSPTHPSMIPAGIPPIRGVSGASARVPLRGPMGRGEYDYDYDFYGYSDYRGGYNEPVYEDYNRPYEDEFYYDYPSNGVPPVVTGRTQRTTRNNAAVGHGHGIMVRGRTVGLHGNHSRQGVQLDQRVAIAGALATPGGVRGAGQTRLNVRGIQRGKLQNLPVVGKRKFDGGHQNQGDPKRRYASAIVGNGGGNWGSQPLPQQPLGTNGEQWYTDTFPAWS</sequence>
<dbReference type="Gene3D" id="3.30.70.330">
    <property type="match status" value="3"/>
</dbReference>